<dbReference type="AlphaFoldDB" id="A0A0F9SQQ8"/>
<name>A0A0F9SQQ8_9ZZZZ</name>
<proteinExistence type="predicted"/>
<comment type="caution">
    <text evidence="1">The sequence shown here is derived from an EMBL/GenBank/DDBJ whole genome shotgun (WGS) entry which is preliminary data.</text>
</comment>
<evidence type="ECO:0000313" key="1">
    <source>
        <dbReference type="EMBL" id="KKN69254.1"/>
    </source>
</evidence>
<dbReference type="EMBL" id="LAZR01000429">
    <property type="protein sequence ID" value="KKN69254.1"/>
    <property type="molecule type" value="Genomic_DNA"/>
</dbReference>
<protein>
    <submittedName>
        <fullName evidence="1">Uncharacterized protein</fullName>
    </submittedName>
</protein>
<reference evidence="1" key="1">
    <citation type="journal article" date="2015" name="Nature">
        <title>Complex archaea that bridge the gap between prokaryotes and eukaryotes.</title>
        <authorList>
            <person name="Spang A."/>
            <person name="Saw J.H."/>
            <person name="Jorgensen S.L."/>
            <person name="Zaremba-Niedzwiedzka K."/>
            <person name="Martijn J."/>
            <person name="Lind A.E."/>
            <person name="van Eijk R."/>
            <person name="Schleper C."/>
            <person name="Guy L."/>
            <person name="Ettema T.J."/>
        </authorList>
    </citation>
    <scope>NUCLEOTIDE SEQUENCE</scope>
</reference>
<organism evidence="1">
    <name type="scientific">marine sediment metagenome</name>
    <dbReference type="NCBI Taxonomy" id="412755"/>
    <lineage>
        <taxon>unclassified sequences</taxon>
        <taxon>metagenomes</taxon>
        <taxon>ecological metagenomes</taxon>
    </lineage>
</organism>
<gene>
    <name evidence="1" type="ORF">LCGC14_0442490</name>
</gene>
<sequence>MDIKLEERLAAPGVIFPETSPTIVPKGLIDSGLEGHYQKSRKRHLHHNKKLSTWRRNALAWLRDHIHAGIPQAYYNLVLGHDLHVSVYAELYVRHFHYGQLDPFTNKLEFHQVKMNGVLQTVPGWWENIGLVSRRKVTDAFVTFEIATLVLTDSEYADFQFHRVGTSAAAEDNNHTALTTDAGITGVSGTQVDVDPIYRTVATVTADATETWQEHGIFSQAGTTTPLGTMMDRSLITPNVSVVASDTVEFTYELTKNPEA</sequence>
<accession>A0A0F9SQQ8</accession>